<dbReference type="PIRSF" id="PIRSF010256">
    <property type="entry name" value="CoxE_vWa"/>
    <property type="match status" value="1"/>
</dbReference>
<dbReference type="PANTHER" id="PTHR39338">
    <property type="entry name" value="BLL5662 PROTEIN-RELATED"/>
    <property type="match status" value="1"/>
</dbReference>
<accession>A0A0F3IX13</accession>
<proteinExistence type="predicted"/>
<feature type="domain" description="VWFA" evidence="1">
    <location>
        <begin position="211"/>
        <end position="383"/>
    </location>
</feature>
<dbReference type="AlphaFoldDB" id="A0A0F3IX13"/>
<dbReference type="OrthoDB" id="9790469at2"/>
<dbReference type="CDD" id="cd00198">
    <property type="entry name" value="vWFA"/>
    <property type="match status" value="1"/>
</dbReference>
<dbReference type="EMBL" id="LAJY01000147">
    <property type="protein sequence ID" value="KJV10129.1"/>
    <property type="molecule type" value="Genomic_DNA"/>
</dbReference>
<dbReference type="InterPro" id="IPR036465">
    <property type="entry name" value="vWFA_dom_sf"/>
</dbReference>
<dbReference type="PATRIC" id="fig|552518.3.peg.552"/>
<dbReference type="Proteomes" id="UP000033774">
    <property type="component" value="Unassembled WGS sequence"/>
</dbReference>
<evidence type="ECO:0000259" key="1">
    <source>
        <dbReference type="SMART" id="SM00327"/>
    </source>
</evidence>
<dbReference type="SUPFAM" id="SSF53300">
    <property type="entry name" value="vWA-like"/>
    <property type="match status" value="1"/>
</dbReference>
<keyword evidence="3" id="KW-1185">Reference proteome</keyword>
<dbReference type="Gene3D" id="3.40.50.410">
    <property type="entry name" value="von Willebrand factor, type A domain"/>
    <property type="match status" value="1"/>
</dbReference>
<dbReference type="Pfam" id="PF05762">
    <property type="entry name" value="VWA_CoxE"/>
    <property type="match status" value="1"/>
</dbReference>
<dbReference type="PANTHER" id="PTHR39338:SF6">
    <property type="entry name" value="BLL5662 PROTEIN"/>
    <property type="match status" value="1"/>
</dbReference>
<dbReference type="RefSeq" id="WP_045775219.1">
    <property type="nucleotide sequence ID" value="NZ_LAJY01000147.1"/>
</dbReference>
<dbReference type="InterPro" id="IPR002035">
    <property type="entry name" value="VWF_A"/>
</dbReference>
<evidence type="ECO:0000313" key="2">
    <source>
        <dbReference type="EMBL" id="KJV10129.1"/>
    </source>
</evidence>
<sequence>MAGQIGETILSFVRVLRRAGLPVGPAHALAAIEAAAAVGPERRDDLYWALHATLVRKREEKPIFDQAFHLFWRNPRLLERMMGLLLPNLQLEGTGTPPPDLAARLAEAFSNQAPREAKTEPEQREEITATLSASAQEELRQRDFDSMSLTELAAAKAALARLRLSFPPTVSRRWQRHPWGKRFDGRATLRAAARSGGEFALPKFARRRERPTPIVVLCDISGSMDRYARILLHFVHGLTQDHDRVQSFVFGTRLTNITRALQDRDVDQAVDRAARAVVDWSGGTRIGEALLRFNKDWARRVLGRGAIVLLITDGLERDDPALLGREAARLQRSCRRLIWLNPLLRYEGFAPRALGIQALLPHADEMRPVHSLDSLAALAEALTKPIPARR</sequence>
<dbReference type="SMART" id="SM00327">
    <property type="entry name" value="VWA"/>
    <property type="match status" value="1"/>
</dbReference>
<comment type="caution">
    <text evidence="2">The sequence shown here is derived from an EMBL/GenBank/DDBJ whole genome shotgun (WGS) entry which is preliminary data.</text>
</comment>
<gene>
    <name evidence="2" type="ORF">VZ95_07000</name>
</gene>
<dbReference type="InterPro" id="IPR008912">
    <property type="entry name" value="Uncharacterised_CoxE"/>
</dbReference>
<dbReference type="InterPro" id="IPR011195">
    <property type="entry name" value="UCP010256"/>
</dbReference>
<protein>
    <submittedName>
        <fullName evidence="2">von Willebrand factor A</fullName>
    </submittedName>
</protein>
<name>A0A0F3IX13_9PROT</name>
<reference evidence="2 3" key="1">
    <citation type="submission" date="2015-03" db="EMBL/GenBank/DDBJ databases">
        <title>Draft genome sequence of Elstera litoralis.</title>
        <authorList>
            <person name="Rahalkar M.C."/>
            <person name="Dhakephalkar P.K."/>
            <person name="Pore S.D."/>
            <person name="Arora P."/>
            <person name="Kapse N.G."/>
            <person name="Pandit P.S."/>
        </authorList>
    </citation>
    <scope>NUCLEOTIDE SEQUENCE [LARGE SCALE GENOMIC DNA]</scope>
    <source>
        <strain evidence="2 3">Dia-1</strain>
    </source>
</reference>
<evidence type="ECO:0000313" key="3">
    <source>
        <dbReference type="Proteomes" id="UP000033774"/>
    </source>
</evidence>
<organism evidence="2 3">
    <name type="scientific">Elstera litoralis</name>
    <dbReference type="NCBI Taxonomy" id="552518"/>
    <lineage>
        <taxon>Bacteria</taxon>
        <taxon>Pseudomonadati</taxon>
        <taxon>Pseudomonadota</taxon>
        <taxon>Alphaproteobacteria</taxon>
        <taxon>Rhodospirillales</taxon>
        <taxon>Rhodospirillaceae</taxon>
        <taxon>Elstera</taxon>
    </lineage>
</organism>